<evidence type="ECO:0000313" key="3">
    <source>
        <dbReference type="EMBL" id="VFR68232.1"/>
    </source>
</evidence>
<protein>
    <submittedName>
        <fullName evidence="2">Uncharacterized protein</fullName>
    </submittedName>
</protein>
<keyword evidence="1" id="KW-0472">Membrane</keyword>
<feature type="transmembrane region" description="Helical" evidence="1">
    <location>
        <begin position="153"/>
        <end position="172"/>
    </location>
</feature>
<evidence type="ECO:0000256" key="1">
    <source>
        <dbReference type="SAM" id="Phobius"/>
    </source>
</evidence>
<gene>
    <name evidence="2" type="ORF">ANT2_3588</name>
    <name evidence="3" type="ORF">ANT3_3591</name>
</gene>
<reference evidence="2" key="1">
    <citation type="submission" date="2019-03" db="EMBL/GenBank/DDBJ databases">
        <authorList>
            <person name="Danneels B."/>
        </authorList>
    </citation>
    <scope>NUCLEOTIDE SEQUENCE</scope>
</reference>
<keyword evidence="1" id="KW-1133">Transmembrane helix</keyword>
<dbReference type="EMBL" id="CAADID010000017">
    <property type="protein sequence ID" value="VFR68232.1"/>
    <property type="molecule type" value="Genomic_DNA"/>
</dbReference>
<accession>A0A484QZ17</accession>
<feature type="transmembrane region" description="Helical" evidence="1">
    <location>
        <begin position="76"/>
        <end position="98"/>
    </location>
</feature>
<feature type="transmembrane region" description="Helical" evidence="1">
    <location>
        <begin position="118"/>
        <end position="141"/>
    </location>
</feature>
<name>A0A484QZ17_9ZZZZ</name>
<feature type="transmembrane region" description="Helical" evidence="1">
    <location>
        <begin position="38"/>
        <end position="64"/>
    </location>
</feature>
<feature type="transmembrane region" description="Helical" evidence="1">
    <location>
        <begin position="263"/>
        <end position="281"/>
    </location>
</feature>
<feature type="transmembrane region" description="Helical" evidence="1">
    <location>
        <begin position="192"/>
        <end position="214"/>
    </location>
</feature>
<evidence type="ECO:0000313" key="2">
    <source>
        <dbReference type="EMBL" id="VFR42329.1"/>
    </source>
</evidence>
<organism evidence="2">
    <name type="scientific">plant metagenome</name>
    <dbReference type="NCBI Taxonomy" id="1297885"/>
    <lineage>
        <taxon>unclassified sequences</taxon>
        <taxon>metagenomes</taxon>
        <taxon>organismal metagenomes</taxon>
    </lineage>
</organism>
<dbReference type="EMBL" id="CAADIG010000013">
    <property type="protein sequence ID" value="VFR42329.1"/>
    <property type="molecule type" value="Genomic_DNA"/>
</dbReference>
<sequence length="285" mass="30555">MVSVGVLWLLQTWQAQLPPEMLEPALEGLVPDDFLAVSVNYVPGGADALLAAGLVTFLVAQAVLQRPQRAGVSLAWQGWAAFAVIQGVLQFTPAWVVGWAAGPWLLNSNLFLMRVADLLMQALVSWVALRVALIVPGAARVGQPQAGATGGRAAVVFGAFSLTYLLSLWLVVMAHFSARWAYLDPAEATRQILLVVGYLAVLGVVGGLGAWWGLRAETPVRMRRLMLLSLLGLLLAFAAKLVVTIAARSTFAYEQLIGPWPEGLLALVALVLQFVLAAVLTRRWG</sequence>
<feature type="transmembrane region" description="Helical" evidence="1">
    <location>
        <begin position="226"/>
        <end position="251"/>
    </location>
</feature>
<dbReference type="AlphaFoldDB" id="A0A484QZ17"/>
<keyword evidence="1" id="KW-0812">Transmembrane</keyword>
<proteinExistence type="predicted"/>